<dbReference type="GO" id="GO:0016787">
    <property type="term" value="F:hydrolase activity"/>
    <property type="evidence" value="ECO:0007669"/>
    <property type="project" value="UniProtKB-KW"/>
</dbReference>
<accession>A0A2H9T8D8</accession>
<dbReference type="Gene3D" id="2.60.120.200">
    <property type="match status" value="1"/>
</dbReference>
<gene>
    <name evidence="1" type="primary">prtB</name>
    <name evidence="1" type="ORF">CI610_01540</name>
</gene>
<sequence>MVLVREAGQDPTIYINSVSSGSANRTSRFYTGESITTDLTLGMTKYNTQINQDYFDGEISEFTIHNGEVKSPADVLTSYSSVFGSSNNLTIKEGGSVEFDLTAQLVDIDGSESLSLVLEGAQEGIVVTDGNHSHILETDHFSVDVSGWDVDHLTVQSPAGFSGEFVVDVKAISSEEDGTSAETLKQITFNVIANAAPETADASFILEEDGYHIFSAAEFAFTDTNTEDSLQSVKITQLPTQGRLTYEEILVTENQEIPADRIYNLRFTPAANASGEGYADIGFTVSDGEVESAEKTFSFDVTTVNDAPTAANKNITLVQNGIHQFTASQFGVWDKESGTENLEVTITGINGDGTLYKLSSENSEGRTTVALNGKDYYEVISGDTFSRAELGELAFRSGVKTGNTTDASIDFKVTDVEGLDSETYSINIDVTLIGDQEDNILTGTAEDDLISGGAGNDILTGGEGSNIFSWSSSDSGSAAEPAEDTITDFQVGQGGDTLDLSDILAGDIEPLEDYLALNFENGDTTLEVKSDVNSSATQKIKLEGVDLSSYAGASTDAEILNNLLNDGNLQVD</sequence>
<dbReference type="NCBIfam" id="TIGR03661">
    <property type="entry name" value="T1SS_VCA0849"/>
    <property type="match status" value="1"/>
</dbReference>
<keyword evidence="1" id="KW-0378">Hydrolase</keyword>
<dbReference type="Gene3D" id="2.150.10.10">
    <property type="entry name" value="Serralysin-like metalloprotease, C-terminal"/>
    <property type="match status" value="1"/>
</dbReference>
<name>A0A2H9T8D8_9ZZZZ</name>
<dbReference type="Pfam" id="PF00353">
    <property type="entry name" value="HemolysinCabind"/>
    <property type="match status" value="1"/>
</dbReference>
<dbReference type="EC" id="3.4.24.40" evidence="1"/>
<dbReference type="SUPFAM" id="SSF51120">
    <property type="entry name" value="beta-Roll"/>
    <property type="match status" value="1"/>
</dbReference>
<proteinExistence type="predicted"/>
<comment type="caution">
    <text evidence="1">The sequence shown here is derived from an EMBL/GenBank/DDBJ whole genome shotgun (WGS) entry which is preliminary data.</text>
</comment>
<dbReference type="InterPro" id="IPR011049">
    <property type="entry name" value="Serralysin-like_metalloprot_C"/>
</dbReference>
<protein>
    <submittedName>
        <fullName evidence="1">Serralysin B</fullName>
        <ecNumber evidence="1">3.4.24.40</ecNumber>
    </submittedName>
</protein>
<dbReference type="GO" id="GO:0005509">
    <property type="term" value="F:calcium ion binding"/>
    <property type="evidence" value="ECO:0007669"/>
    <property type="project" value="InterPro"/>
</dbReference>
<dbReference type="EMBL" id="NSIT01000066">
    <property type="protein sequence ID" value="PJE79474.1"/>
    <property type="molecule type" value="Genomic_DNA"/>
</dbReference>
<dbReference type="InterPro" id="IPR001343">
    <property type="entry name" value="Hemolysn_Ca-bd"/>
</dbReference>
<reference evidence="1" key="1">
    <citation type="journal article" date="2017" name="Appl. Environ. Microbiol.">
        <title>Molecular characterization of an Endozoicomonas-like organism causing infection in king scallop Pecten maximus L.</title>
        <authorList>
            <person name="Cano I."/>
            <person name="van Aerle R."/>
            <person name="Ross S."/>
            <person name="Verner-Jeffreys D.W."/>
            <person name="Paley R.K."/>
            <person name="Rimmer G."/>
            <person name="Ryder D."/>
            <person name="Hooper P."/>
            <person name="Stone D."/>
            <person name="Feist S.W."/>
        </authorList>
    </citation>
    <scope>NUCLEOTIDE SEQUENCE</scope>
</reference>
<evidence type="ECO:0000313" key="1">
    <source>
        <dbReference type="EMBL" id="PJE79474.1"/>
    </source>
</evidence>
<dbReference type="InterPro" id="IPR019960">
    <property type="entry name" value="T1SS_VCA0849"/>
</dbReference>
<organism evidence="1">
    <name type="scientific">invertebrate metagenome</name>
    <dbReference type="NCBI Taxonomy" id="1711999"/>
    <lineage>
        <taxon>unclassified sequences</taxon>
        <taxon>metagenomes</taxon>
        <taxon>organismal metagenomes</taxon>
    </lineage>
</organism>
<dbReference type="AlphaFoldDB" id="A0A2H9T8D8"/>